<dbReference type="OrthoDB" id="1751331at2759"/>
<feature type="domain" description="Replication protein A OB" evidence="4">
    <location>
        <begin position="156"/>
        <end position="247"/>
    </location>
</feature>
<feature type="domain" description="Replication protein A 70 kDa DNA-binding subunit B/D first OB fold" evidence="3">
    <location>
        <begin position="27"/>
        <end position="124"/>
    </location>
</feature>
<gene>
    <name evidence="5" type="ORF">CTI12_AA283750</name>
</gene>
<dbReference type="InterPro" id="IPR031657">
    <property type="entry name" value="REPA_OB_2"/>
</dbReference>
<dbReference type="PANTHER" id="PTHR47165">
    <property type="entry name" value="OS03G0429900 PROTEIN"/>
    <property type="match status" value="1"/>
</dbReference>
<dbReference type="CDD" id="cd04481">
    <property type="entry name" value="RPA1_DBD_B_like"/>
    <property type="match status" value="1"/>
</dbReference>
<comment type="caution">
    <text evidence="5">The sequence shown here is derived from an EMBL/GenBank/DDBJ whole genome shotgun (WGS) entry which is preliminary data.</text>
</comment>
<keyword evidence="6" id="KW-1185">Reference proteome</keyword>
<evidence type="ECO:0000256" key="2">
    <source>
        <dbReference type="SAM" id="MobiDB-lite"/>
    </source>
</evidence>
<name>A0A2U1NC08_ARTAN</name>
<organism evidence="5 6">
    <name type="scientific">Artemisia annua</name>
    <name type="common">Sweet wormwood</name>
    <dbReference type="NCBI Taxonomy" id="35608"/>
    <lineage>
        <taxon>Eukaryota</taxon>
        <taxon>Viridiplantae</taxon>
        <taxon>Streptophyta</taxon>
        <taxon>Embryophyta</taxon>
        <taxon>Tracheophyta</taxon>
        <taxon>Spermatophyta</taxon>
        <taxon>Magnoliopsida</taxon>
        <taxon>eudicotyledons</taxon>
        <taxon>Gunneridae</taxon>
        <taxon>Pentapetalae</taxon>
        <taxon>asterids</taxon>
        <taxon>campanulids</taxon>
        <taxon>Asterales</taxon>
        <taxon>Asteraceae</taxon>
        <taxon>Asteroideae</taxon>
        <taxon>Anthemideae</taxon>
        <taxon>Artemisiinae</taxon>
        <taxon>Artemisia</taxon>
    </lineage>
</organism>
<evidence type="ECO:0000259" key="3">
    <source>
        <dbReference type="Pfam" id="PF02721"/>
    </source>
</evidence>
<dbReference type="SUPFAM" id="SSF50249">
    <property type="entry name" value="Nucleic acid-binding proteins"/>
    <property type="match status" value="3"/>
</dbReference>
<evidence type="ECO:0000259" key="4">
    <source>
        <dbReference type="Pfam" id="PF16900"/>
    </source>
</evidence>
<dbReference type="CDD" id="cd04480">
    <property type="entry name" value="RPA1_DBD_A_like"/>
    <property type="match status" value="1"/>
</dbReference>
<dbReference type="EMBL" id="PKPP01003148">
    <property type="protein sequence ID" value="PWA71021.1"/>
    <property type="molecule type" value="Genomic_DNA"/>
</dbReference>
<feature type="compositionally biased region" description="Basic and acidic residues" evidence="2">
    <location>
        <begin position="507"/>
        <end position="533"/>
    </location>
</feature>
<accession>A0A2U1NC08</accession>
<keyword evidence="1" id="KW-0238">DNA-binding</keyword>
<dbReference type="Gene3D" id="2.40.50.140">
    <property type="entry name" value="Nucleic acid-binding proteins"/>
    <property type="match status" value="3"/>
</dbReference>
<evidence type="ECO:0000313" key="5">
    <source>
        <dbReference type="EMBL" id="PWA71021.1"/>
    </source>
</evidence>
<protein>
    <submittedName>
        <fullName evidence="5">Nucleic acid-binding, OB-fold protein</fullName>
    </submittedName>
</protein>
<dbReference type="InterPro" id="IPR003871">
    <property type="entry name" value="RFA1B/D_OB_1st"/>
</dbReference>
<dbReference type="Proteomes" id="UP000245207">
    <property type="component" value="Unassembled WGS sequence"/>
</dbReference>
<feature type="compositionally biased region" description="Low complexity" evidence="2">
    <location>
        <begin position="482"/>
        <end position="495"/>
    </location>
</feature>
<sequence length="533" mass="59527">MELTSNAASASKAVVQPAIPQRTLGYFTDLNPADNTKFIEVRVYRKWIATKVPSLIATGFSCILLDKKGSAIQANADLKEKDRFQHDLQINCVYRIEGFGFEKTDHWGKTLDNDFTLCFGKHTRTDLLTDNDFPYHYFNFAAYNELGGRLEKKNPILTDYIGYVQNVEKVKEYGSATTNKIKVRNIAIRNLNNNVVMFTLWNEKADNFEEEEYARLRQPVILAVSSCYLKAYGGQLQLSATAATSYYFNPPIEETSQLLAAYNEGNPTIPRLGLQTERLTDWEQERARNRVPLGTLLQIDPNTQQRVLFTQDAMIVRVDTAYNWYYQKCDECGGKLDYGYIHGHCHPYGTQSKPQNSYSFRIIITDGTGNAAMSCFTPQTDGLIKPVDTLLQEIDNKDPGVIPPQILALQNTRHVFQFRFAKQTGKGTPTLVLQKVMDNPPAILPAPTEGPSSPPAPSPTHDASAETSPPPVTPVATQDSPADTLSTAHAAATATVRRELFTATTATEDHPKGNKTEAIDKEDRVEAKKQKTE</sequence>
<dbReference type="PANTHER" id="PTHR47165:SF4">
    <property type="entry name" value="OS03G0429900 PROTEIN"/>
    <property type="match status" value="1"/>
</dbReference>
<dbReference type="GO" id="GO:0003677">
    <property type="term" value="F:DNA binding"/>
    <property type="evidence" value="ECO:0007669"/>
    <property type="project" value="UniProtKB-KW"/>
</dbReference>
<dbReference type="AlphaFoldDB" id="A0A2U1NC08"/>
<reference evidence="5 6" key="1">
    <citation type="journal article" date="2018" name="Mol. Plant">
        <title>The genome of Artemisia annua provides insight into the evolution of Asteraceae family and artemisinin biosynthesis.</title>
        <authorList>
            <person name="Shen Q."/>
            <person name="Zhang L."/>
            <person name="Liao Z."/>
            <person name="Wang S."/>
            <person name="Yan T."/>
            <person name="Shi P."/>
            <person name="Liu M."/>
            <person name="Fu X."/>
            <person name="Pan Q."/>
            <person name="Wang Y."/>
            <person name="Lv Z."/>
            <person name="Lu X."/>
            <person name="Zhang F."/>
            <person name="Jiang W."/>
            <person name="Ma Y."/>
            <person name="Chen M."/>
            <person name="Hao X."/>
            <person name="Li L."/>
            <person name="Tang Y."/>
            <person name="Lv G."/>
            <person name="Zhou Y."/>
            <person name="Sun X."/>
            <person name="Brodelius P.E."/>
            <person name="Rose J.K.C."/>
            <person name="Tang K."/>
        </authorList>
    </citation>
    <scope>NUCLEOTIDE SEQUENCE [LARGE SCALE GENOMIC DNA]</scope>
    <source>
        <strain evidence="6">cv. Huhao1</strain>
        <tissue evidence="5">Leaf</tissue>
    </source>
</reference>
<evidence type="ECO:0000256" key="1">
    <source>
        <dbReference type="ARBA" id="ARBA00023125"/>
    </source>
</evidence>
<dbReference type="Pfam" id="PF16900">
    <property type="entry name" value="REPA_OB_2"/>
    <property type="match status" value="1"/>
</dbReference>
<proteinExistence type="predicted"/>
<dbReference type="Pfam" id="PF02721">
    <property type="entry name" value="DUF223"/>
    <property type="match status" value="1"/>
</dbReference>
<evidence type="ECO:0000313" key="6">
    <source>
        <dbReference type="Proteomes" id="UP000245207"/>
    </source>
</evidence>
<feature type="region of interest" description="Disordered" evidence="2">
    <location>
        <begin position="440"/>
        <end position="533"/>
    </location>
</feature>
<dbReference type="STRING" id="35608.A0A2U1NC08"/>
<dbReference type="InterPro" id="IPR012340">
    <property type="entry name" value="NA-bd_OB-fold"/>
</dbReference>